<feature type="signal peptide" evidence="1">
    <location>
        <begin position="1"/>
        <end position="23"/>
    </location>
</feature>
<name>A0AA39WYA0_9PEZI</name>
<sequence>MAEVVMLLLLVTLLLVLSSASLSSFSFCLAGNGCAVAGDGGDREDSEEEAEGVWCDGLWTCWDCREVRKDRGDIIVLNSCPTTLPLAVITGGYDAADGNCPRGIAIGWGGRSLPASPTSSLH</sequence>
<feature type="chain" id="PRO_5041387190" evidence="1">
    <location>
        <begin position="24"/>
        <end position="122"/>
    </location>
</feature>
<accession>A0AA39WYA0</accession>
<dbReference type="AlphaFoldDB" id="A0AA39WYA0"/>
<protein>
    <submittedName>
        <fullName evidence="2">Uncharacterized protein</fullName>
    </submittedName>
</protein>
<organism evidence="2 3">
    <name type="scientific">Immersiella caudata</name>
    <dbReference type="NCBI Taxonomy" id="314043"/>
    <lineage>
        <taxon>Eukaryota</taxon>
        <taxon>Fungi</taxon>
        <taxon>Dikarya</taxon>
        <taxon>Ascomycota</taxon>
        <taxon>Pezizomycotina</taxon>
        <taxon>Sordariomycetes</taxon>
        <taxon>Sordariomycetidae</taxon>
        <taxon>Sordariales</taxon>
        <taxon>Lasiosphaeriaceae</taxon>
        <taxon>Immersiella</taxon>
    </lineage>
</organism>
<dbReference type="EMBL" id="JAULSU010000003">
    <property type="protein sequence ID" value="KAK0623475.1"/>
    <property type="molecule type" value="Genomic_DNA"/>
</dbReference>
<evidence type="ECO:0000313" key="2">
    <source>
        <dbReference type="EMBL" id="KAK0623475.1"/>
    </source>
</evidence>
<comment type="caution">
    <text evidence="2">The sequence shown here is derived from an EMBL/GenBank/DDBJ whole genome shotgun (WGS) entry which is preliminary data.</text>
</comment>
<gene>
    <name evidence="2" type="ORF">B0T14DRAFT_179518</name>
</gene>
<proteinExistence type="predicted"/>
<dbReference type="Proteomes" id="UP001175000">
    <property type="component" value="Unassembled WGS sequence"/>
</dbReference>
<reference evidence="2" key="1">
    <citation type="submission" date="2023-06" db="EMBL/GenBank/DDBJ databases">
        <title>Genome-scale phylogeny and comparative genomics of the fungal order Sordariales.</title>
        <authorList>
            <consortium name="Lawrence Berkeley National Laboratory"/>
            <person name="Hensen N."/>
            <person name="Bonometti L."/>
            <person name="Westerberg I."/>
            <person name="Brannstrom I.O."/>
            <person name="Guillou S."/>
            <person name="Cros-Aarteil S."/>
            <person name="Calhoun S."/>
            <person name="Haridas S."/>
            <person name="Kuo A."/>
            <person name="Mondo S."/>
            <person name="Pangilinan J."/>
            <person name="Riley R."/>
            <person name="Labutti K."/>
            <person name="Andreopoulos B."/>
            <person name="Lipzen A."/>
            <person name="Chen C."/>
            <person name="Yanf M."/>
            <person name="Daum C."/>
            <person name="Ng V."/>
            <person name="Clum A."/>
            <person name="Steindorff A."/>
            <person name="Ohm R."/>
            <person name="Martin F."/>
            <person name="Silar P."/>
            <person name="Natvig D."/>
            <person name="Lalanne C."/>
            <person name="Gautier V."/>
            <person name="Ament-Velasquez S.L."/>
            <person name="Kruys A."/>
            <person name="Hutchinson M.I."/>
            <person name="Powell A.J."/>
            <person name="Barry K."/>
            <person name="Miller A.N."/>
            <person name="Grigoriev I.V."/>
            <person name="Debuchy R."/>
            <person name="Gladieux P."/>
            <person name="Thoren M.H."/>
            <person name="Johannesson H."/>
        </authorList>
    </citation>
    <scope>NUCLEOTIDE SEQUENCE</scope>
    <source>
        <strain evidence="2">CBS 606.72</strain>
    </source>
</reference>
<evidence type="ECO:0000313" key="3">
    <source>
        <dbReference type="Proteomes" id="UP001175000"/>
    </source>
</evidence>
<keyword evidence="3" id="KW-1185">Reference proteome</keyword>
<evidence type="ECO:0000256" key="1">
    <source>
        <dbReference type="SAM" id="SignalP"/>
    </source>
</evidence>
<keyword evidence="1" id="KW-0732">Signal</keyword>